<evidence type="ECO:0000256" key="4">
    <source>
        <dbReference type="ARBA" id="ARBA00022676"/>
    </source>
</evidence>
<dbReference type="NCBIfam" id="TIGR01245">
    <property type="entry name" value="trpD"/>
    <property type="match status" value="1"/>
</dbReference>
<dbReference type="InterPro" id="IPR005940">
    <property type="entry name" value="Anthranilate_Pribosyl_Tfrase"/>
</dbReference>
<evidence type="ECO:0000313" key="11">
    <source>
        <dbReference type="EMBL" id="KAL1519941.1"/>
    </source>
</evidence>
<evidence type="ECO:0000256" key="2">
    <source>
        <dbReference type="ARBA" id="ARBA00011948"/>
    </source>
</evidence>
<dbReference type="InterPro" id="IPR000312">
    <property type="entry name" value="Glycosyl_Trfase_fam3"/>
</dbReference>
<accession>A0AB34JEF8</accession>
<evidence type="ECO:0000256" key="3">
    <source>
        <dbReference type="ARBA" id="ARBA00022605"/>
    </source>
</evidence>
<dbReference type="AlphaFoldDB" id="A0AB34JEF8"/>
<keyword evidence="6" id="KW-0822">Tryptophan biosynthesis</keyword>
<dbReference type="InterPro" id="IPR035902">
    <property type="entry name" value="Nuc_phospho_transferase"/>
</dbReference>
<dbReference type="GO" id="GO:0005829">
    <property type="term" value="C:cytosol"/>
    <property type="evidence" value="ECO:0007669"/>
    <property type="project" value="TreeGrafter"/>
</dbReference>
<dbReference type="InterPro" id="IPR017459">
    <property type="entry name" value="Glycosyl_Trfase_fam3_N_dom"/>
</dbReference>
<protein>
    <recommendedName>
        <fullName evidence="2">anthranilate phosphoribosyltransferase</fullName>
        <ecNumber evidence="2">2.4.2.18</ecNumber>
    </recommendedName>
</protein>
<dbReference type="Pfam" id="PF02885">
    <property type="entry name" value="Glycos_trans_3N"/>
    <property type="match status" value="1"/>
</dbReference>
<evidence type="ECO:0000259" key="10">
    <source>
        <dbReference type="Pfam" id="PF02885"/>
    </source>
</evidence>
<feature type="domain" description="Glycosyl transferase family 3 N-terminal" evidence="10">
    <location>
        <begin position="7"/>
        <end position="68"/>
    </location>
</feature>
<comment type="pathway">
    <text evidence="1">Amino-acid biosynthesis; L-tryptophan biosynthesis; L-tryptophan from chorismate: step 2/5.</text>
</comment>
<evidence type="ECO:0000256" key="1">
    <source>
        <dbReference type="ARBA" id="ARBA00004907"/>
    </source>
</evidence>
<keyword evidence="4" id="KW-0328">Glycosyltransferase</keyword>
<dbReference type="HAMAP" id="MF_00211">
    <property type="entry name" value="TrpD"/>
    <property type="match status" value="1"/>
</dbReference>
<dbReference type="Gene3D" id="1.20.970.10">
    <property type="entry name" value="Transferase, Pyrimidine Nucleoside Phosphorylase, Chain C"/>
    <property type="match status" value="1"/>
</dbReference>
<reference evidence="11 12" key="1">
    <citation type="journal article" date="2024" name="Science">
        <title>Giant polyketide synthase enzymes in the biosynthesis of giant marine polyether toxins.</title>
        <authorList>
            <person name="Fallon T.R."/>
            <person name="Shende V.V."/>
            <person name="Wierzbicki I.H."/>
            <person name="Pendleton A.L."/>
            <person name="Watervoot N.F."/>
            <person name="Auber R.P."/>
            <person name="Gonzalez D.J."/>
            <person name="Wisecaver J.H."/>
            <person name="Moore B.S."/>
        </authorList>
    </citation>
    <scope>NUCLEOTIDE SEQUENCE [LARGE SCALE GENOMIC DNA]</scope>
    <source>
        <strain evidence="11 12">12B1</strain>
    </source>
</reference>
<dbReference type="PANTHER" id="PTHR43285">
    <property type="entry name" value="ANTHRANILATE PHOSPHORIBOSYLTRANSFERASE"/>
    <property type="match status" value="1"/>
</dbReference>
<keyword evidence="12" id="KW-1185">Reference proteome</keyword>
<sequence length="341" mass="35247">MSASCMKPLLETLLSGASLTAEQAADGVERIIAGADACQAAAFLVLLKAKGESPQEVAGMVTAMRRHMVRVHAGVSTIDIVGTGGDGHHTVNVSSGAAVVMAACGAKVAKHGNRSVSSQCGSADVLEELGVRLDLSAAAVERCVQQAGIAFMYAPAFHPAMKSIVPIRKALGVRTIFNILGPLLNPAECSRQLIGVYSEPMVELMANVLHELRVEHALVVHCGGLDELAPIAVAHVAWVTRDGVTLGSLDPFALGFRKCSIDDLKGGDRVVNAKILKQVLGGELTGPVADTIILNAGAALFVNGTAASIAEGCDMARGAIENGAAMRTLHAWVDCCKEATA</sequence>
<gene>
    <name evidence="11" type="ORF">AB1Y20_023428</name>
</gene>
<evidence type="ECO:0000256" key="7">
    <source>
        <dbReference type="ARBA" id="ARBA00023141"/>
    </source>
</evidence>
<feature type="domain" description="Glycosyl transferase family 3" evidence="9">
    <location>
        <begin position="77"/>
        <end position="325"/>
    </location>
</feature>
<dbReference type="Pfam" id="PF00591">
    <property type="entry name" value="Glycos_transf_3"/>
    <property type="match status" value="1"/>
</dbReference>
<dbReference type="EC" id="2.4.2.18" evidence="2"/>
<evidence type="ECO:0000313" key="12">
    <source>
        <dbReference type="Proteomes" id="UP001515480"/>
    </source>
</evidence>
<dbReference type="GO" id="GO:0000162">
    <property type="term" value="P:L-tryptophan biosynthetic process"/>
    <property type="evidence" value="ECO:0007669"/>
    <property type="project" value="UniProtKB-KW"/>
</dbReference>
<organism evidence="11 12">
    <name type="scientific">Prymnesium parvum</name>
    <name type="common">Toxic golden alga</name>
    <dbReference type="NCBI Taxonomy" id="97485"/>
    <lineage>
        <taxon>Eukaryota</taxon>
        <taxon>Haptista</taxon>
        <taxon>Haptophyta</taxon>
        <taxon>Prymnesiophyceae</taxon>
        <taxon>Prymnesiales</taxon>
        <taxon>Prymnesiaceae</taxon>
        <taxon>Prymnesium</taxon>
    </lineage>
</organism>
<keyword evidence="5" id="KW-0808">Transferase</keyword>
<comment type="caution">
    <text evidence="11">The sequence shown here is derived from an EMBL/GenBank/DDBJ whole genome shotgun (WGS) entry which is preliminary data.</text>
</comment>
<dbReference type="InterPro" id="IPR036320">
    <property type="entry name" value="Glycosyl_Trfase_fam3_N_dom_sf"/>
</dbReference>
<evidence type="ECO:0000256" key="6">
    <source>
        <dbReference type="ARBA" id="ARBA00022822"/>
    </source>
</evidence>
<dbReference type="FunFam" id="3.40.1030.10:FF:000002">
    <property type="entry name" value="Anthranilate phosphoribosyltransferase"/>
    <property type="match status" value="1"/>
</dbReference>
<name>A0AB34JEF8_PRYPA</name>
<keyword evidence="7" id="KW-0057">Aromatic amino acid biosynthesis</keyword>
<dbReference type="Proteomes" id="UP001515480">
    <property type="component" value="Unassembled WGS sequence"/>
</dbReference>
<evidence type="ECO:0000256" key="8">
    <source>
        <dbReference type="ARBA" id="ARBA00061500"/>
    </source>
</evidence>
<evidence type="ECO:0000256" key="5">
    <source>
        <dbReference type="ARBA" id="ARBA00022679"/>
    </source>
</evidence>
<keyword evidence="3" id="KW-0028">Amino-acid biosynthesis</keyword>
<proteinExistence type="inferred from homology"/>
<dbReference type="SUPFAM" id="SSF47648">
    <property type="entry name" value="Nucleoside phosphorylase/phosphoribosyltransferase N-terminal domain"/>
    <property type="match status" value="1"/>
</dbReference>
<dbReference type="PANTHER" id="PTHR43285:SF2">
    <property type="entry name" value="ANTHRANILATE PHOSPHORIBOSYLTRANSFERASE"/>
    <property type="match status" value="1"/>
</dbReference>
<dbReference type="SUPFAM" id="SSF52418">
    <property type="entry name" value="Nucleoside phosphorylase/phosphoribosyltransferase catalytic domain"/>
    <property type="match status" value="1"/>
</dbReference>
<dbReference type="Gene3D" id="3.40.1030.10">
    <property type="entry name" value="Nucleoside phosphorylase/phosphoribosyltransferase catalytic domain"/>
    <property type="match status" value="1"/>
</dbReference>
<dbReference type="GO" id="GO:0004048">
    <property type="term" value="F:anthranilate phosphoribosyltransferase activity"/>
    <property type="evidence" value="ECO:0007669"/>
    <property type="project" value="UniProtKB-EC"/>
</dbReference>
<dbReference type="EMBL" id="JBGBPQ010000009">
    <property type="protein sequence ID" value="KAL1519941.1"/>
    <property type="molecule type" value="Genomic_DNA"/>
</dbReference>
<comment type="similarity">
    <text evidence="8">Belongs to the anthranilate phosphoribosyltransferase family.</text>
</comment>
<evidence type="ECO:0000259" key="9">
    <source>
        <dbReference type="Pfam" id="PF00591"/>
    </source>
</evidence>